<dbReference type="Pfam" id="PF02581">
    <property type="entry name" value="TMP-TENI"/>
    <property type="match status" value="1"/>
</dbReference>
<dbReference type="CDD" id="cd01170">
    <property type="entry name" value="THZ_kinase"/>
    <property type="match status" value="1"/>
</dbReference>
<keyword evidence="7" id="KW-0479">Metal-binding</keyword>
<organism evidence="19 20">
    <name type="scientific">Australozyma saopauloensis</name>
    <dbReference type="NCBI Taxonomy" id="291208"/>
    <lineage>
        <taxon>Eukaryota</taxon>
        <taxon>Fungi</taxon>
        <taxon>Dikarya</taxon>
        <taxon>Ascomycota</taxon>
        <taxon>Saccharomycotina</taxon>
        <taxon>Pichiomycetes</taxon>
        <taxon>Metschnikowiaceae</taxon>
        <taxon>Australozyma</taxon>
    </lineage>
</organism>
<comment type="pathway">
    <text evidence="4">Cofactor biosynthesis; thiamine diphosphate biosynthesis; 4-methyl-5-(2-phosphoethyl)-thiazole from 5-(2-hydroxyethyl)-4-methylthiazole: step 1/1.</text>
</comment>
<evidence type="ECO:0000256" key="4">
    <source>
        <dbReference type="ARBA" id="ARBA00004868"/>
    </source>
</evidence>
<dbReference type="RefSeq" id="XP_062876702.1">
    <property type="nucleotide sequence ID" value="XM_063020632.1"/>
</dbReference>
<feature type="domain" description="Thiamine phosphate synthase/TenI" evidence="18">
    <location>
        <begin position="9"/>
        <end position="209"/>
    </location>
</feature>
<dbReference type="InterPro" id="IPR036206">
    <property type="entry name" value="ThiamineP_synth_sf"/>
</dbReference>
<dbReference type="EMBL" id="CP138895">
    <property type="protein sequence ID" value="WPK24319.1"/>
    <property type="molecule type" value="Genomic_DNA"/>
</dbReference>
<keyword evidence="10" id="KW-0067">ATP-binding</keyword>
<dbReference type="KEGG" id="asau:88172652"/>
<evidence type="ECO:0000256" key="8">
    <source>
        <dbReference type="ARBA" id="ARBA00022741"/>
    </source>
</evidence>
<dbReference type="InterPro" id="IPR000417">
    <property type="entry name" value="Hyethyz_kinase"/>
</dbReference>
<evidence type="ECO:0000256" key="10">
    <source>
        <dbReference type="ARBA" id="ARBA00022840"/>
    </source>
</evidence>
<keyword evidence="20" id="KW-1185">Reference proteome</keyword>
<comment type="catalytic activity">
    <reaction evidence="15">
        <text>2-[(2R,5Z)-2-carboxy-4-methylthiazol-5(2H)-ylidene]ethyl phosphate + 4-amino-2-methyl-5-(diphosphooxymethyl)pyrimidine + 2 H(+) = thiamine phosphate + CO2 + diphosphate</text>
        <dbReference type="Rhea" id="RHEA:47844"/>
        <dbReference type="ChEBI" id="CHEBI:15378"/>
        <dbReference type="ChEBI" id="CHEBI:16526"/>
        <dbReference type="ChEBI" id="CHEBI:33019"/>
        <dbReference type="ChEBI" id="CHEBI:37575"/>
        <dbReference type="ChEBI" id="CHEBI:57841"/>
        <dbReference type="ChEBI" id="CHEBI:62899"/>
        <dbReference type="EC" id="2.5.1.3"/>
    </reaction>
</comment>
<evidence type="ECO:0000313" key="19">
    <source>
        <dbReference type="EMBL" id="WPK24319.1"/>
    </source>
</evidence>
<keyword evidence="6" id="KW-0808">Transferase</keyword>
<protein>
    <recommendedName>
        <fullName evidence="18">Thiamine phosphate synthase/TenI domain-containing protein</fullName>
    </recommendedName>
</protein>
<evidence type="ECO:0000256" key="1">
    <source>
        <dbReference type="ARBA" id="ARBA00001771"/>
    </source>
</evidence>
<comment type="catalytic activity">
    <reaction evidence="1">
        <text>5-(2-hydroxyethyl)-4-methylthiazole + ATP = 4-methyl-5-(2-phosphooxyethyl)-thiazole + ADP + H(+)</text>
        <dbReference type="Rhea" id="RHEA:24212"/>
        <dbReference type="ChEBI" id="CHEBI:15378"/>
        <dbReference type="ChEBI" id="CHEBI:17957"/>
        <dbReference type="ChEBI" id="CHEBI:30616"/>
        <dbReference type="ChEBI" id="CHEBI:58296"/>
        <dbReference type="ChEBI" id="CHEBI:456216"/>
        <dbReference type="EC" id="2.7.1.50"/>
    </reaction>
</comment>
<dbReference type="GO" id="GO:0004417">
    <property type="term" value="F:hydroxyethylthiazole kinase activity"/>
    <property type="evidence" value="ECO:0007669"/>
    <property type="project" value="UniProtKB-EC"/>
</dbReference>
<keyword evidence="11" id="KW-0460">Magnesium</keyword>
<dbReference type="PANTHER" id="PTHR20857:SF23">
    <property type="entry name" value="THIAMINE BIOSYNTHETIC BIFUNCTIONAL ENZYME"/>
    <property type="match status" value="1"/>
</dbReference>
<gene>
    <name evidence="19" type="ORF">PUMCH_001587</name>
</gene>
<dbReference type="HAMAP" id="MF_00228">
    <property type="entry name" value="Thz_kinase"/>
    <property type="match status" value="1"/>
</dbReference>
<comment type="function">
    <text evidence="3">Condenses 4-methyl-5-(beta-hydroxyethyl)thiazole monophosphate (THZ-P) and 2-methyl-4-amino-5-hydroxymethyl pyrimidine pyrophosphate (HMP-PP) to form thiamine monophosphate (TMP).</text>
</comment>
<comment type="similarity">
    <text evidence="17">In the N-terminal section; belongs to the thiamine-phosphate synthase family.</text>
</comment>
<keyword evidence="12" id="KW-0784">Thiamine biosynthesis</keyword>
<accession>A0AAX4H773</accession>
<dbReference type="InterPro" id="IPR029056">
    <property type="entry name" value="Ribokinase-like"/>
</dbReference>
<evidence type="ECO:0000313" key="20">
    <source>
        <dbReference type="Proteomes" id="UP001338582"/>
    </source>
</evidence>
<comment type="cofactor">
    <cofactor evidence="2">
        <name>Mg(2+)</name>
        <dbReference type="ChEBI" id="CHEBI:18420"/>
    </cofactor>
</comment>
<dbReference type="HAMAP" id="MF_00097">
    <property type="entry name" value="TMP_synthase"/>
    <property type="match status" value="1"/>
</dbReference>
<comment type="pathway">
    <text evidence="5">Cofactor biosynthesis; thiamine diphosphate biosynthesis; thiamine phosphate from 4-amino-2-methyl-5-diphosphomethylpyrimidine and 4-methyl-5-(2-phosphoethyl)-thiazole: step 1/1.</text>
</comment>
<dbReference type="NCBIfam" id="TIGR00693">
    <property type="entry name" value="thiE"/>
    <property type="match status" value="1"/>
</dbReference>
<dbReference type="InterPro" id="IPR022998">
    <property type="entry name" value="ThiamineP_synth_TenI"/>
</dbReference>
<dbReference type="PRINTS" id="PR01099">
    <property type="entry name" value="HYETHTZKNASE"/>
</dbReference>
<dbReference type="GO" id="GO:0000287">
    <property type="term" value="F:magnesium ion binding"/>
    <property type="evidence" value="ECO:0007669"/>
    <property type="project" value="InterPro"/>
</dbReference>
<dbReference type="Gene3D" id="3.20.20.70">
    <property type="entry name" value="Aldolase class I"/>
    <property type="match status" value="1"/>
</dbReference>
<evidence type="ECO:0000256" key="7">
    <source>
        <dbReference type="ARBA" id="ARBA00022723"/>
    </source>
</evidence>
<proteinExistence type="inferred from homology"/>
<dbReference type="GO" id="GO:0005737">
    <property type="term" value="C:cytoplasm"/>
    <property type="evidence" value="ECO:0007669"/>
    <property type="project" value="TreeGrafter"/>
</dbReference>
<evidence type="ECO:0000256" key="15">
    <source>
        <dbReference type="ARBA" id="ARBA00047883"/>
    </source>
</evidence>
<dbReference type="Pfam" id="PF02110">
    <property type="entry name" value="HK"/>
    <property type="match status" value="1"/>
</dbReference>
<dbReference type="GO" id="GO:0004789">
    <property type="term" value="F:thiamine-phosphate diphosphorylase activity"/>
    <property type="evidence" value="ECO:0007669"/>
    <property type="project" value="UniProtKB-EC"/>
</dbReference>
<evidence type="ECO:0000259" key="18">
    <source>
        <dbReference type="Pfam" id="PF02581"/>
    </source>
</evidence>
<evidence type="ECO:0000256" key="3">
    <source>
        <dbReference type="ARBA" id="ARBA00003814"/>
    </source>
</evidence>
<evidence type="ECO:0000256" key="11">
    <source>
        <dbReference type="ARBA" id="ARBA00022842"/>
    </source>
</evidence>
<evidence type="ECO:0000256" key="17">
    <source>
        <dbReference type="ARBA" id="ARBA00061283"/>
    </source>
</evidence>
<keyword evidence="9" id="KW-0418">Kinase</keyword>
<dbReference type="SUPFAM" id="SSF53613">
    <property type="entry name" value="Ribokinase-like"/>
    <property type="match status" value="1"/>
</dbReference>
<dbReference type="GeneID" id="88172652"/>
<dbReference type="PANTHER" id="PTHR20857">
    <property type="entry name" value="THIAMINE-PHOSPHATE PYROPHOSPHORYLASE"/>
    <property type="match status" value="1"/>
</dbReference>
<reference evidence="19 20" key="1">
    <citation type="submission" date="2023-10" db="EMBL/GenBank/DDBJ databases">
        <title>Draft Genome Sequence of Candida saopaulonensis from a very Premature Infant with Sepsis.</title>
        <authorList>
            <person name="Ning Y."/>
            <person name="Dai R."/>
            <person name="Xiao M."/>
            <person name="Xu Y."/>
            <person name="Yan Q."/>
            <person name="Zhang L."/>
        </authorList>
    </citation>
    <scope>NUCLEOTIDE SEQUENCE [LARGE SCALE GENOMIC DNA]</scope>
    <source>
        <strain evidence="19 20">19XY460</strain>
    </source>
</reference>
<evidence type="ECO:0000256" key="14">
    <source>
        <dbReference type="ARBA" id="ARBA00047851"/>
    </source>
</evidence>
<dbReference type="CDD" id="cd00564">
    <property type="entry name" value="TMP_TenI"/>
    <property type="match status" value="1"/>
</dbReference>
<evidence type="ECO:0000256" key="12">
    <source>
        <dbReference type="ARBA" id="ARBA00022977"/>
    </source>
</evidence>
<dbReference type="FunFam" id="3.20.20.70:FF:000104">
    <property type="entry name" value="Thiamine biosynthetic bifunctional enzyme"/>
    <property type="match status" value="1"/>
</dbReference>
<comment type="similarity">
    <text evidence="16">In the C-terminal section; belongs to the Thz kinase family.</text>
</comment>
<evidence type="ECO:0000256" key="5">
    <source>
        <dbReference type="ARBA" id="ARBA00005165"/>
    </source>
</evidence>
<evidence type="ECO:0000256" key="6">
    <source>
        <dbReference type="ARBA" id="ARBA00022679"/>
    </source>
</evidence>
<sequence length="508" mass="53611">MAPVMDLTFYLVTDSTMVPDTSTFLDQVKLAAENGATIIQLREKKLLTRDFVQRAQKVLEITRPRGIPLIINDRVDVALAVDADGVHVGQDDMPAAVVRELIGPNKILGVSCCSPEETRAVCEEGVADYVGLGTCYPTNTKDVKSVVGPIGIRKSLQVLRDHSQNNKRIESVAIGGINHTNVAKVLLQCSLGNFNEKYGVDGVAVVSCIMAAKDAAVASVNLLKAIQTSSPLEVKTLDSEYNYSEFPQKPMVHHITNNVVKNFSANVTLSIGASPIMSEFAPEFGELSGLRLPVSLLINLGTPSPATMEVFLAGLSAYNGAGKPTLFDPVAAGATLQRLEASKALLNAGQFTVIKGNVGEIMALDKLTSEYIASESAEPTMQGVDSLATLLASDVLALAKRVSAEFKSIVVITGKENFVVNAFGSSEVNTYRIAGGHELMGSVTGTGCSLGSVICAYLAIAQNTGKDMTLAVAAAVKYYNEAGAKAGLLSKGPGTFTKNFMDALSGEL</sequence>
<evidence type="ECO:0000256" key="13">
    <source>
        <dbReference type="ARBA" id="ARBA00047334"/>
    </source>
</evidence>
<evidence type="ECO:0000256" key="9">
    <source>
        <dbReference type="ARBA" id="ARBA00022777"/>
    </source>
</evidence>
<dbReference type="InterPro" id="IPR013785">
    <property type="entry name" value="Aldolase_TIM"/>
</dbReference>
<comment type="catalytic activity">
    <reaction evidence="14">
        <text>2-(2-carboxy-4-methylthiazol-5-yl)ethyl phosphate + 4-amino-2-methyl-5-(diphosphooxymethyl)pyrimidine + 2 H(+) = thiamine phosphate + CO2 + diphosphate</text>
        <dbReference type="Rhea" id="RHEA:47848"/>
        <dbReference type="ChEBI" id="CHEBI:15378"/>
        <dbReference type="ChEBI" id="CHEBI:16526"/>
        <dbReference type="ChEBI" id="CHEBI:33019"/>
        <dbReference type="ChEBI" id="CHEBI:37575"/>
        <dbReference type="ChEBI" id="CHEBI:57841"/>
        <dbReference type="ChEBI" id="CHEBI:62890"/>
        <dbReference type="EC" id="2.5.1.3"/>
    </reaction>
</comment>
<dbReference type="InterPro" id="IPR034291">
    <property type="entry name" value="TMP_synthase"/>
</dbReference>
<dbReference type="Gene3D" id="3.40.1190.20">
    <property type="match status" value="1"/>
</dbReference>
<dbReference type="GO" id="GO:0005524">
    <property type="term" value="F:ATP binding"/>
    <property type="evidence" value="ECO:0007669"/>
    <property type="project" value="UniProtKB-KW"/>
</dbReference>
<dbReference type="GO" id="GO:0009228">
    <property type="term" value="P:thiamine biosynthetic process"/>
    <property type="evidence" value="ECO:0007669"/>
    <property type="project" value="UniProtKB-KW"/>
</dbReference>
<keyword evidence="8" id="KW-0547">Nucleotide-binding</keyword>
<comment type="catalytic activity">
    <reaction evidence="13">
        <text>4-methyl-5-(2-phosphooxyethyl)-thiazole + 4-amino-2-methyl-5-(diphosphooxymethyl)pyrimidine + H(+) = thiamine phosphate + diphosphate</text>
        <dbReference type="Rhea" id="RHEA:22328"/>
        <dbReference type="ChEBI" id="CHEBI:15378"/>
        <dbReference type="ChEBI" id="CHEBI:33019"/>
        <dbReference type="ChEBI" id="CHEBI:37575"/>
        <dbReference type="ChEBI" id="CHEBI:57841"/>
        <dbReference type="ChEBI" id="CHEBI:58296"/>
        <dbReference type="EC" id="2.5.1.3"/>
    </reaction>
</comment>
<evidence type="ECO:0000256" key="2">
    <source>
        <dbReference type="ARBA" id="ARBA00001946"/>
    </source>
</evidence>
<dbReference type="SUPFAM" id="SSF51391">
    <property type="entry name" value="Thiamin phosphate synthase"/>
    <property type="match status" value="1"/>
</dbReference>
<dbReference type="Proteomes" id="UP001338582">
    <property type="component" value="Chromosome 2"/>
</dbReference>
<evidence type="ECO:0000256" key="16">
    <source>
        <dbReference type="ARBA" id="ARBA00061146"/>
    </source>
</evidence>
<name>A0AAX4H773_9ASCO</name>
<dbReference type="AlphaFoldDB" id="A0AAX4H773"/>